<accession>A0A9D4KKJ7</accession>
<evidence type="ECO:0000256" key="1">
    <source>
        <dbReference type="ARBA" id="ARBA00001933"/>
    </source>
</evidence>
<feature type="domain" description="Tryptophan synthase beta chain-like PALP" evidence="6">
    <location>
        <begin position="38"/>
        <end position="327"/>
    </location>
</feature>
<dbReference type="InterPro" id="IPR001926">
    <property type="entry name" value="TrpB-like_PALP"/>
</dbReference>
<dbReference type="InterPro" id="IPR005966">
    <property type="entry name" value="D-Cys_desShydrase"/>
</dbReference>
<dbReference type="Pfam" id="PF00291">
    <property type="entry name" value="PALP"/>
    <property type="match status" value="1"/>
</dbReference>
<dbReference type="AlphaFoldDB" id="A0A9D4KKJ7"/>
<dbReference type="EMBL" id="JAIWYP010000004">
    <property type="protein sequence ID" value="KAH3841240.1"/>
    <property type="molecule type" value="Genomic_DNA"/>
</dbReference>
<keyword evidence="3 5" id="KW-0663">Pyridoxal phosphate</keyword>
<evidence type="ECO:0000256" key="2">
    <source>
        <dbReference type="ARBA" id="ARBA00008639"/>
    </source>
</evidence>
<dbReference type="PANTHER" id="PTHR43780">
    <property type="entry name" value="1-AMINOCYCLOPROPANE-1-CARBOXYLATE DEAMINASE-RELATED"/>
    <property type="match status" value="1"/>
</dbReference>
<gene>
    <name evidence="7" type="ORF">DPMN_114699</name>
</gene>
<feature type="active site" description="Nucleophile" evidence="4">
    <location>
        <position position="87"/>
    </location>
</feature>
<evidence type="ECO:0000256" key="5">
    <source>
        <dbReference type="PIRSR" id="PIRSR006278-2"/>
    </source>
</evidence>
<comment type="cofactor">
    <cofactor evidence="1">
        <name>pyridoxal 5'-phosphate</name>
        <dbReference type="ChEBI" id="CHEBI:597326"/>
    </cofactor>
</comment>
<dbReference type="InterPro" id="IPR036052">
    <property type="entry name" value="TrpB-like_PALP_sf"/>
</dbReference>
<dbReference type="FunFam" id="3.40.50.1100:FF:000042">
    <property type="entry name" value="Bifunctional D-cysteine desulfhydrase/1-aminocyclopropane-1-carboxylate deaminase mitochondrial"/>
    <property type="match status" value="1"/>
</dbReference>
<dbReference type="PANTHER" id="PTHR43780:SF2">
    <property type="entry name" value="1-AMINOCYCLOPROPANE-1-CARBOXYLATE DEAMINASE-RELATED"/>
    <property type="match status" value="1"/>
</dbReference>
<evidence type="ECO:0000259" key="6">
    <source>
        <dbReference type="Pfam" id="PF00291"/>
    </source>
</evidence>
<dbReference type="Gene3D" id="3.40.50.1100">
    <property type="match status" value="2"/>
</dbReference>
<dbReference type="SUPFAM" id="SSF53686">
    <property type="entry name" value="Tryptophan synthase beta subunit-like PLP-dependent enzymes"/>
    <property type="match status" value="1"/>
</dbReference>
<comment type="similarity">
    <text evidence="2">Belongs to the ACC deaminase/D-cysteine desulfhydrase family.</text>
</comment>
<evidence type="ECO:0000313" key="7">
    <source>
        <dbReference type="EMBL" id="KAH3841240.1"/>
    </source>
</evidence>
<name>A0A9D4KKJ7_DREPO</name>
<evidence type="ECO:0000256" key="4">
    <source>
        <dbReference type="PIRSR" id="PIRSR006278-1"/>
    </source>
</evidence>
<reference evidence="7" key="2">
    <citation type="submission" date="2020-11" db="EMBL/GenBank/DDBJ databases">
        <authorList>
            <person name="McCartney M.A."/>
            <person name="Auch B."/>
            <person name="Kono T."/>
            <person name="Mallez S."/>
            <person name="Becker A."/>
            <person name="Gohl D.M."/>
            <person name="Silverstein K.A.T."/>
            <person name="Koren S."/>
            <person name="Bechman K.B."/>
            <person name="Herman A."/>
            <person name="Abrahante J.E."/>
            <person name="Garbe J."/>
        </authorList>
    </citation>
    <scope>NUCLEOTIDE SEQUENCE</scope>
    <source>
        <strain evidence="7">Duluth1</strain>
        <tissue evidence="7">Whole animal</tissue>
    </source>
</reference>
<dbReference type="InterPro" id="IPR027278">
    <property type="entry name" value="ACCD_DCysDesulf"/>
</dbReference>
<keyword evidence="8" id="KW-1185">Reference proteome</keyword>
<evidence type="ECO:0000313" key="8">
    <source>
        <dbReference type="Proteomes" id="UP000828390"/>
    </source>
</evidence>
<reference evidence="7" key="1">
    <citation type="journal article" date="2019" name="bioRxiv">
        <title>The Genome of the Zebra Mussel, Dreissena polymorpha: A Resource for Invasive Species Research.</title>
        <authorList>
            <person name="McCartney M.A."/>
            <person name="Auch B."/>
            <person name="Kono T."/>
            <person name="Mallez S."/>
            <person name="Zhang Y."/>
            <person name="Obille A."/>
            <person name="Becker A."/>
            <person name="Abrahante J.E."/>
            <person name="Garbe J."/>
            <person name="Badalamenti J.P."/>
            <person name="Herman A."/>
            <person name="Mangelson H."/>
            <person name="Liachko I."/>
            <person name="Sullivan S."/>
            <person name="Sone E.D."/>
            <person name="Koren S."/>
            <person name="Silverstein K.A.T."/>
            <person name="Beckman K.B."/>
            <person name="Gohl D.M."/>
        </authorList>
    </citation>
    <scope>NUCLEOTIDE SEQUENCE</scope>
    <source>
        <strain evidence="7">Duluth1</strain>
        <tissue evidence="7">Whole animal</tissue>
    </source>
</reference>
<feature type="modified residue" description="N6-(pyridoxal phosphate)lysine" evidence="5">
    <location>
        <position position="60"/>
    </location>
</feature>
<evidence type="ECO:0000256" key="3">
    <source>
        <dbReference type="ARBA" id="ARBA00022898"/>
    </source>
</evidence>
<dbReference type="GO" id="GO:0019148">
    <property type="term" value="F:D-cysteine desulfhydrase activity"/>
    <property type="evidence" value="ECO:0007669"/>
    <property type="project" value="TreeGrafter"/>
</dbReference>
<protein>
    <recommendedName>
        <fullName evidence="6">Tryptophan synthase beta chain-like PALP domain-containing protein</fullName>
    </recommendedName>
</protein>
<comment type="caution">
    <text evidence="7">The sequence shown here is derived from an EMBL/GenBank/DDBJ whole genome shotgun (WGS) entry which is preliminary data.</text>
</comment>
<dbReference type="Proteomes" id="UP000828390">
    <property type="component" value="Unassembled WGS sequence"/>
</dbReference>
<sequence length="361" mass="39630">MQPYAPPPWANILKNIPKHKIKLGNLNTAIHDWRIKGIPSDVKLSIKRDDMTGSTLSGNKVRKLEFLMADCVSQRCTHVVTCGGIQSNHCRAVAVCARQLGLQPHLILRSGTQVVDDIGCEGNLLLDRLCASKIYLVPRQSPYLTCLKPRMDALSEHIRSTTGESCYAIPVGGSNVIGLWGYISLFAELESQGVLEDYDDIVFATGSGGTASGLAIGNYLTGSKLRIHGVSVCDDKHYFHQHCNEMIQAVGLDARSEDILDIIDGHKGQGYGLSAQEELDFILEVASSTGIMLDPVYTGKAVYGLVKELNTNPDMFKGKRILFLHTGGVFGLFDRRMDEMLKIKGANSNQIYAWTELSDFP</sequence>
<dbReference type="NCBIfam" id="TIGR01275">
    <property type="entry name" value="ACC_deam_rel"/>
    <property type="match status" value="1"/>
</dbReference>
<organism evidence="7 8">
    <name type="scientific">Dreissena polymorpha</name>
    <name type="common">Zebra mussel</name>
    <name type="synonym">Mytilus polymorpha</name>
    <dbReference type="NCBI Taxonomy" id="45954"/>
    <lineage>
        <taxon>Eukaryota</taxon>
        <taxon>Metazoa</taxon>
        <taxon>Spiralia</taxon>
        <taxon>Lophotrochozoa</taxon>
        <taxon>Mollusca</taxon>
        <taxon>Bivalvia</taxon>
        <taxon>Autobranchia</taxon>
        <taxon>Heteroconchia</taxon>
        <taxon>Euheterodonta</taxon>
        <taxon>Imparidentia</taxon>
        <taxon>Neoheterodontei</taxon>
        <taxon>Myida</taxon>
        <taxon>Dreissenoidea</taxon>
        <taxon>Dreissenidae</taxon>
        <taxon>Dreissena</taxon>
    </lineage>
</organism>
<proteinExistence type="inferred from homology"/>
<dbReference type="PIRSF" id="PIRSF006278">
    <property type="entry name" value="ACCD_DCysDesulf"/>
    <property type="match status" value="1"/>
</dbReference>